<organism evidence="4 5">
    <name type="scientific">Rhodofomes roseus</name>
    <dbReference type="NCBI Taxonomy" id="34475"/>
    <lineage>
        <taxon>Eukaryota</taxon>
        <taxon>Fungi</taxon>
        <taxon>Dikarya</taxon>
        <taxon>Basidiomycota</taxon>
        <taxon>Agaricomycotina</taxon>
        <taxon>Agaricomycetes</taxon>
        <taxon>Polyporales</taxon>
        <taxon>Rhodofomes</taxon>
    </lineage>
</organism>
<evidence type="ECO:0000259" key="3">
    <source>
        <dbReference type="Pfam" id="PF00656"/>
    </source>
</evidence>
<gene>
    <name evidence="4" type="ORF">C8Q71DRAFT_778832</name>
</gene>
<dbReference type="PANTHER" id="PTHR48104">
    <property type="entry name" value="METACASPASE-4"/>
    <property type="match status" value="1"/>
</dbReference>
<dbReference type="Proteomes" id="UP000814176">
    <property type="component" value="Unassembled WGS sequence"/>
</dbReference>
<feature type="domain" description="Peptidase C14 caspase" evidence="3">
    <location>
        <begin position="33"/>
        <end position="144"/>
    </location>
</feature>
<evidence type="ECO:0000256" key="1">
    <source>
        <dbReference type="ARBA" id="ARBA00009005"/>
    </source>
</evidence>
<dbReference type="InterPro" id="IPR011600">
    <property type="entry name" value="Pept_C14_caspase"/>
</dbReference>
<proteinExistence type="inferred from homology"/>
<sequence length="760" mass="83694">MGGTQESPAPQTSQASANKPEGSVFPKAEPSIFALIVAIDKYLNPVIPDLSGCVNDGVDFRTFLEETLRVPSTNILSLLNESATRKNILTAFEGHLINNEAIHEKDVIFFFYAGHGDRVDAPAGWRCEGQMVETICPFDQKAFNTTTTQPDGGTTHHARGTPGDDSDGGGTRHVRLENVRLDGSDEMAFGIPDRTFNGLMRRLAYKKGDNIVAIFDCCHSGGVTRDVNLAPRSLPDELGQPQLPATLDVNLWSWQKPDGARKADFIVPSGFLYSGMESHVLLAACQPEQKAHEYRPKVDGRHGDDVRSHGLFSFHMLQFLREAYNPEIGFTLISYSRMIEVLPTRGSDERPKFGQQKPHCEGLHKHRSLFRTTSIPKDATNFDVVFEGSTLYVKAGVIHGVVSGTGFTCPVPPGTMQSARNVVTLVATKTVESLRCSVVLEGEGVDISALHGAQAYVSRWNSAKLKVEVKGSKLELPELPEHQFLTTSESDTGVADVSIEEVVDGGYVLERHDPLTARFLKQPLSCKTPGVSAPALLNALERYNSNLYRFNEAPDVREALCVSVQLRSLELEEATRNSLRPIYVPSGEDLLEKARAVSLQPITGSAYRLCGDTVQEARIPDTVLPDGSRPMYGLTLVNQSGRDLYPYVFYYDPKNGSVQSWYMPPNRYKAPLLKNNELPIGYDLNGDTAIEFTLSGDTVEESGFLKIIVSTAYVNMEGFVQDSLVDDAQPSGGSRIVRMKPVTNLEFWSSMTYVLTCYRP</sequence>
<keyword evidence="5" id="KW-1185">Reference proteome</keyword>
<dbReference type="GeneID" id="72005523"/>
<feature type="compositionally biased region" description="Polar residues" evidence="2">
    <location>
        <begin position="1"/>
        <end position="17"/>
    </location>
</feature>
<dbReference type="RefSeq" id="XP_047775008.1">
    <property type="nucleotide sequence ID" value="XM_047924791.1"/>
</dbReference>
<dbReference type="InterPro" id="IPR050452">
    <property type="entry name" value="Metacaspase"/>
</dbReference>
<dbReference type="Pfam" id="PF00656">
    <property type="entry name" value="Peptidase_C14"/>
    <property type="match status" value="1"/>
</dbReference>
<reference evidence="4 5" key="1">
    <citation type="journal article" date="2021" name="Environ. Microbiol.">
        <title>Gene family expansions and transcriptome signatures uncover fungal adaptations to wood decay.</title>
        <authorList>
            <person name="Hage H."/>
            <person name="Miyauchi S."/>
            <person name="Viragh M."/>
            <person name="Drula E."/>
            <person name="Min B."/>
            <person name="Chaduli D."/>
            <person name="Navarro D."/>
            <person name="Favel A."/>
            <person name="Norest M."/>
            <person name="Lesage-Meessen L."/>
            <person name="Balint B."/>
            <person name="Merenyi Z."/>
            <person name="de Eugenio L."/>
            <person name="Morin E."/>
            <person name="Martinez A.T."/>
            <person name="Baldrian P."/>
            <person name="Stursova M."/>
            <person name="Martinez M.J."/>
            <person name="Novotny C."/>
            <person name="Magnuson J.K."/>
            <person name="Spatafora J.W."/>
            <person name="Maurice S."/>
            <person name="Pangilinan J."/>
            <person name="Andreopoulos W."/>
            <person name="LaButti K."/>
            <person name="Hundley H."/>
            <person name="Na H."/>
            <person name="Kuo A."/>
            <person name="Barry K."/>
            <person name="Lipzen A."/>
            <person name="Henrissat B."/>
            <person name="Riley R."/>
            <person name="Ahrendt S."/>
            <person name="Nagy L.G."/>
            <person name="Grigoriev I.V."/>
            <person name="Martin F."/>
            <person name="Rosso M.N."/>
        </authorList>
    </citation>
    <scope>NUCLEOTIDE SEQUENCE [LARGE SCALE GENOMIC DNA]</scope>
    <source>
        <strain evidence="4 5">CIRM-BRFM 1785</strain>
    </source>
</reference>
<feature type="region of interest" description="Disordered" evidence="2">
    <location>
        <begin position="144"/>
        <end position="172"/>
    </location>
</feature>
<name>A0ABQ8K4S6_9APHY</name>
<protein>
    <submittedName>
        <fullName evidence="4">Caspase domain-containing protein</fullName>
    </submittedName>
</protein>
<comment type="similarity">
    <text evidence="1">Belongs to the peptidase C14B family.</text>
</comment>
<feature type="compositionally biased region" description="Low complexity" evidence="2">
    <location>
        <begin position="145"/>
        <end position="155"/>
    </location>
</feature>
<evidence type="ECO:0000256" key="2">
    <source>
        <dbReference type="SAM" id="MobiDB-lite"/>
    </source>
</evidence>
<dbReference type="EMBL" id="JADCUA010000023">
    <property type="protein sequence ID" value="KAH9831962.1"/>
    <property type="molecule type" value="Genomic_DNA"/>
</dbReference>
<accession>A0ABQ8K4S6</accession>
<evidence type="ECO:0000313" key="5">
    <source>
        <dbReference type="Proteomes" id="UP000814176"/>
    </source>
</evidence>
<comment type="caution">
    <text evidence="4">The sequence shown here is derived from an EMBL/GenBank/DDBJ whole genome shotgun (WGS) entry which is preliminary data.</text>
</comment>
<dbReference type="Gene3D" id="3.40.50.1460">
    <property type="match status" value="1"/>
</dbReference>
<dbReference type="PANTHER" id="PTHR48104:SF30">
    <property type="entry name" value="METACASPASE-1"/>
    <property type="match status" value="1"/>
</dbReference>
<feature type="region of interest" description="Disordered" evidence="2">
    <location>
        <begin position="1"/>
        <end position="23"/>
    </location>
</feature>
<evidence type="ECO:0000313" key="4">
    <source>
        <dbReference type="EMBL" id="KAH9831962.1"/>
    </source>
</evidence>